<feature type="transmembrane region" description="Helical" evidence="5">
    <location>
        <begin position="16"/>
        <end position="38"/>
    </location>
</feature>
<evidence type="ECO:0000256" key="1">
    <source>
        <dbReference type="ARBA" id="ARBA00004141"/>
    </source>
</evidence>
<organism evidence="8 9">
    <name type="scientific">Tissierella simiarum</name>
    <dbReference type="NCBI Taxonomy" id="2841534"/>
    <lineage>
        <taxon>Bacteria</taxon>
        <taxon>Bacillati</taxon>
        <taxon>Bacillota</taxon>
        <taxon>Tissierellia</taxon>
        <taxon>Tissierellales</taxon>
        <taxon>Tissierellaceae</taxon>
        <taxon>Tissierella</taxon>
    </lineage>
</organism>
<comment type="subcellular location">
    <subcellularLocation>
        <location evidence="1">Membrane</location>
        <topology evidence="1">Multi-pass membrane protein</topology>
    </subcellularLocation>
</comment>
<dbReference type="InterPro" id="IPR039421">
    <property type="entry name" value="Type_1_exporter"/>
</dbReference>
<dbReference type="Proteomes" id="UP000749471">
    <property type="component" value="Unassembled WGS sequence"/>
</dbReference>
<name>A0ABS6E4T8_9FIRM</name>
<keyword evidence="2 5" id="KW-0812">Transmembrane</keyword>
<keyword evidence="3 5" id="KW-1133">Transmembrane helix</keyword>
<proteinExistence type="predicted"/>
<sequence length="551" mass="63766">MKIFKFAKKHIIKYKFFIFLFLLSNIVSWTMSILLPYITGTYIDLLLKFNSMKTVGIFSIELLAIGIISIITSILSNYFYIKAQTNAMFDLNAHILDHVKKMPILYFNDKDSTYLNQRINSDCNTITSFVINSFPNIIINSLTLIVIFCVFSKINIYLTLLLLILIPVYLFIYKLFERPLYDYGYEYKESQSSFFSQMDEQLYNIDLIKLNAAFDDSSQQFRNSFLEFFPSVLKYSKISYLFSSTDSMMRIASQVILFFFGGTQIINKKLSIGQFTIMSSYFNMIMNCISFFLNFGKSYQDALVSYNRIIEILNNPKEINGSRKLESINTIELYNVSFSYNNSSTIIENFSYEFNKGKIYSIIGKNGTGKSTLAKLILGILIEYYKGKIYYNDIEIKDLDLYDTRKKIIGVSEQEPKLMSDTILNNITYGLNTYDYRDIDMFLNIFNMNIDNFKNGINTNIYESSNNISGGEKLKFSLIKTFLKDPDVIILDEPTSALDTNSIDNLINILQKIKKDKIIIIITHNQNILNIADEIIDTSYSFNSNSPSFVK</sequence>
<keyword evidence="8" id="KW-0067">ATP-binding</keyword>
<protein>
    <submittedName>
        <fullName evidence="8">ABC transporter ATP-binding protein/permease</fullName>
    </submittedName>
</protein>
<evidence type="ECO:0000256" key="3">
    <source>
        <dbReference type="ARBA" id="ARBA00022989"/>
    </source>
</evidence>
<feature type="transmembrane region" description="Helical" evidence="5">
    <location>
        <begin position="58"/>
        <end position="81"/>
    </location>
</feature>
<feature type="domain" description="ABC transporter" evidence="6">
    <location>
        <begin position="331"/>
        <end position="550"/>
    </location>
</feature>
<evidence type="ECO:0000256" key="5">
    <source>
        <dbReference type="SAM" id="Phobius"/>
    </source>
</evidence>
<evidence type="ECO:0000313" key="8">
    <source>
        <dbReference type="EMBL" id="MBU5437455.1"/>
    </source>
</evidence>
<dbReference type="RefSeq" id="WP_216517568.1">
    <property type="nucleotide sequence ID" value="NZ_JAHLPM010000003.1"/>
</dbReference>
<dbReference type="Pfam" id="PF00664">
    <property type="entry name" value="ABC_membrane"/>
    <property type="match status" value="1"/>
</dbReference>
<feature type="transmembrane region" description="Helical" evidence="5">
    <location>
        <begin position="126"/>
        <end position="148"/>
    </location>
</feature>
<reference evidence="8 9" key="1">
    <citation type="submission" date="2021-06" db="EMBL/GenBank/DDBJ databases">
        <authorList>
            <person name="Sun Q."/>
            <person name="Li D."/>
        </authorList>
    </citation>
    <scope>NUCLEOTIDE SEQUENCE [LARGE SCALE GENOMIC DNA]</scope>
    <source>
        <strain evidence="8 9">MSJ-40</strain>
    </source>
</reference>
<dbReference type="PANTHER" id="PTHR43394:SF1">
    <property type="entry name" value="ATP-BINDING CASSETTE SUB-FAMILY B MEMBER 10, MITOCHONDRIAL"/>
    <property type="match status" value="1"/>
</dbReference>
<keyword evidence="9" id="KW-1185">Reference proteome</keyword>
<evidence type="ECO:0000259" key="6">
    <source>
        <dbReference type="PROSITE" id="PS50893"/>
    </source>
</evidence>
<keyword evidence="8" id="KW-0547">Nucleotide-binding</keyword>
<gene>
    <name evidence="8" type="ORF">KQI42_05510</name>
</gene>
<evidence type="ECO:0000256" key="2">
    <source>
        <dbReference type="ARBA" id="ARBA00022692"/>
    </source>
</evidence>
<dbReference type="SMART" id="SM00382">
    <property type="entry name" value="AAA"/>
    <property type="match status" value="1"/>
</dbReference>
<feature type="transmembrane region" description="Helical" evidence="5">
    <location>
        <begin position="154"/>
        <end position="173"/>
    </location>
</feature>
<evidence type="ECO:0000259" key="7">
    <source>
        <dbReference type="PROSITE" id="PS50929"/>
    </source>
</evidence>
<dbReference type="Pfam" id="PF00005">
    <property type="entry name" value="ABC_tran"/>
    <property type="match status" value="1"/>
</dbReference>
<evidence type="ECO:0000313" key="9">
    <source>
        <dbReference type="Proteomes" id="UP000749471"/>
    </source>
</evidence>
<feature type="transmembrane region" description="Helical" evidence="5">
    <location>
        <begin position="247"/>
        <end position="266"/>
    </location>
</feature>
<accession>A0ABS6E4T8</accession>
<dbReference type="CDD" id="cd07346">
    <property type="entry name" value="ABC_6TM_exporters"/>
    <property type="match status" value="1"/>
</dbReference>
<comment type="caution">
    <text evidence="8">The sequence shown here is derived from an EMBL/GenBank/DDBJ whole genome shotgun (WGS) entry which is preliminary data.</text>
</comment>
<dbReference type="PANTHER" id="PTHR43394">
    <property type="entry name" value="ATP-DEPENDENT PERMEASE MDL1, MITOCHONDRIAL"/>
    <property type="match status" value="1"/>
</dbReference>
<dbReference type="InterPro" id="IPR003439">
    <property type="entry name" value="ABC_transporter-like_ATP-bd"/>
</dbReference>
<dbReference type="InterPro" id="IPR003593">
    <property type="entry name" value="AAA+_ATPase"/>
</dbReference>
<dbReference type="PROSITE" id="PS50929">
    <property type="entry name" value="ABC_TM1F"/>
    <property type="match status" value="1"/>
</dbReference>
<dbReference type="CDD" id="cd03228">
    <property type="entry name" value="ABCC_MRP_Like"/>
    <property type="match status" value="1"/>
</dbReference>
<dbReference type="InterPro" id="IPR011527">
    <property type="entry name" value="ABC1_TM_dom"/>
</dbReference>
<keyword evidence="4 5" id="KW-0472">Membrane</keyword>
<feature type="domain" description="ABC transmembrane type-1" evidence="7">
    <location>
        <begin position="19"/>
        <end position="301"/>
    </location>
</feature>
<dbReference type="PROSITE" id="PS50893">
    <property type="entry name" value="ABC_TRANSPORTER_2"/>
    <property type="match status" value="1"/>
</dbReference>
<evidence type="ECO:0000256" key="4">
    <source>
        <dbReference type="ARBA" id="ARBA00023136"/>
    </source>
</evidence>
<dbReference type="EMBL" id="JAHLPM010000003">
    <property type="protein sequence ID" value="MBU5437455.1"/>
    <property type="molecule type" value="Genomic_DNA"/>
</dbReference>
<dbReference type="GO" id="GO:0005524">
    <property type="term" value="F:ATP binding"/>
    <property type="evidence" value="ECO:0007669"/>
    <property type="project" value="UniProtKB-KW"/>
</dbReference>